<evidence type="ECO:0000313" key="2">
    <source>
        <dbReference type="Proteomes" id="UP000422221"/>
    </source>
</evidence>
<dbReference type="AlphaFoldDB" id="A0A7J4XMS7"/>
<reference evidence="1 2" key="1">
    <citation type="journal article" date="2019" name="Nat. Med.">
        <title>A library of human gut bacterial isolates paired with longitudinal multiomics data enables mechanistic microbiome research.</title>
        <authorList>
            <person name="Poyet M."/>
            <person name="Groussin M."/>
            <person name="Gibbons S.M."/>
            <person name="Avila-Pacheco J."/>
            <person name="Jiang X."/>
            <person name="Kearney S.M."/>
            <person name="Perrotta A.R."/>
            <person name="Berdy B."/>
            <person name="Zhao S."/>
            <person name="Lieberman T.D."/>
            <person name="Swanson P.K."/>
            <person name="Smith M."/>
            <person name="Roesemann S."/>
            <person name="Alexander J.E."/>
            <person name="Rich S.A."/>
            <person name="Livny J."/>
            <person name="Vlamakis H."/>
            <person name="Clish C."/>
            <person name="Bullock K."/>
            <person name="Deik A."/>
            <person name="Scott J."/>
            <person name="Pierce K.A."/>
            <person name="Xavier R.J."/>
            <person name="Alm E.J."/>
        </authorList>
    </citation>
    <scope>NUCLEOTIDE SEQUENCE [LARGE SCALE GENOMIC DNA]</scope>
    <source>
        <strain evidence="1 2">BIOML-A10</strain>
    </source>
</reference>
<gene>
    <name evidence="1" type="ORF">F3F73_04185</name>
</gene>
<sequence length="153" mass="17289">MFVCLKAQVPDAFQYQAVIRDDMNNLVTNQMVNLRFYIHQKEVDGEIVFAEKHTIETTSQGIVCLEIGKGAMITNQLSRVEWLEGPYFLEIEIDKSNDGNYVALGIRQLMSVPYAKYTNLAGGLCLKSPDGSRWNIVVDEMGNIKAEKIAIRK</sequence>
<evidence type="ECO:0000313" key="1">
    <source>
        <dbReference type="EMBL" id="KAA3768652.1"/>
    </source>
</evidence>
<accession>A0A7J4XMS7</accession>
<protein>
    <submittedName>
        <fullName evidence="1">Uncharacterized protein</fullName>
    </submittedName>
</protein>
<organism evidence="1 2">
    <name type="scientific">Bacteroides salyersiae</name>
    <dbReference type="NCBI Taxonomy" id="291644"/>
    <lineage>
        <taxon>Bacteria</taxon>
        <taxon>Pseudomonadati</taxon>
        <taxon>Bacteroidota</taxon>
        <taxon>Bacteroidia</taxon>
        <taxon>Bacteroidales</taxon>
        <taxon>Bacteroidaceae</taxon>
        <taxon>Bacteroides</taxon>
    </lineage>
</organism>
<dbReference type="Proteomes" id="UP000422221">
    <property type="component" value="Unassembled WGS sequence"/>
</dbReference>
<dbReference type="EMBL" id="VWMK01000003">
    <property type="protein sequence ID" value="KAA3768652.1"/>
    <property type="molecule type" value="Genomic_DNA"/>
</dbReference>
<comment type="caution">
    <text evidence="1">The sequence shown here is derived from an EMBL/GenBank/DDBJ whole genome shotgun (WGS) entry which is preliminary data.</text>
</comment>
<proteinExistence type="predicted"/>
<name>A0A7J4XMS7_9BACE</name>